<keyword evidence="1" id="KW-0812">Transmembrane</keyword>
<organism evidence="2 3">
    <name type="scientific">Plasmodium malariae</name>
    <dbReference type="NCBI Taxonomy" id="5858"/>
    <lineage>
        <taxon>Eukaryota</taxon>
        <taxon>Sar</taxon>
        <taxon>Alveolata</taxon>
        <taxon>Apicomplexa</taxon>
        <taxon>Aconoidasida</taxon>
        <taxon>Haemosporida</taxon>
        <taxon>Plasmodiidae</taxon>
        <taxon>Plasmodium</taxon>
        <taxon>Plasmodium (Plasmodium)</taxon>
    </lineage>
</organism>
<dbReference type="EMBL" id="LT594634">
    <property type="protein sequence ID" value="SCP02982.1"/>
    <property type="molecule type" value="Genomic_DNA"/>
</dbReference>
<reference evidence="2 3" key="1">
    <citation type="submission" date="2016-06" db="EMBL/GenBank/DDBJ databases">
        <authorList>
            <consortium name="Pathogen Informatics"/>
        </authorList>
    </citation>
    <scope>NUCLEOTIDE SEQUENCE [LARGE SCALE GENOMIC DNA]</scope>
</reference>
<dbReference type="VEuPathDB" id="PlasmoDB:PmUG01_13062700"/>
<dbReference type="InterPro" id="IPR022139">
    <property type="entry name" value="Fam-L/Fam-M-like_plasmodium"/>
</dbReference>
<keyword evidence="1" id="KW-1133">Transmembrane helix</keyword>
<sequence length="260" mass="30944">MTLIMERKIKLILFIKIALFILLRWICYFNNDASMFKKSFNRYFDLDRKTNTKNYRLLAKNKRLNNSNNLEIIYDISNNVGCKKISLTNNERGDKEKKKQSNRCLLNKAQYYTEYIDYSNGMFDGKHFHFEKKWIKKKDYDNFLEKKRRIGGIALKKIKLKNYGFGIALFFIFFLMGIVLPIKRGLELSVKNLDSQRYETDKAIIVFVKNITSLEEGQIYLILFAVVFIILGIILIIAIYKILRNNEKYNKIKLMTEQNE</sequence>
<proteinExistence type="predicted"/>
<dbReference type="Pfam" id="PF12420">
    <property type="entry name" value="DUF3671"/>
    <property type="match status" value="1"/>
</dbReference>
<evidence type="ECO:0000313" key="3">
    <source>
        <dbReference type="Proteomes" id="UP000219813"/>
    </source>
</evidence>
<keyword evidence="3" id="KW-1185">Reference proteome</keyword>
<dbReference type="GeneID" id="39871347"/>
<dbReference type="KEGG" id="pmal:PMUG01_13062700"/>
<name>A0A1D3TDJ7_PLAMA</name>
<gene>
    <name evidence="2" type="primary">PmUG01_13062700</name>
    <name evidence="2" type="ORF">PMUG01_13062700</name>
</gene>
<feature type="transmembrane region" description="Helical" evidence="1">
    <location>
        <begin position="219"/>
        <end position="243"/>
    </location>
</feature>
<accession>A0A1D3TDJ7</accession>
<protein>
    <submittedName>
        <fullName evidence="2">Fam-m protein</fullName>
    </submittedName>
</protein>
<feature type="transmembrane region" description="Helical" evidence="1">
    <location>
        <begin position="12"/>
        <end position="29"/>
    </location>
</feature>
<evidence type="ECO:0000256" key="1">
    <source>
        <dbReference type="SAM" id="Phobius"/>
    </source>
</evidence>
<evidence type="ECO:0000313" key="2">
    <source>
        <dbReference type="EMBL" id="SCP02982.1"/>
    </source>
</evidence>
<dbReference type="AlphaFoldDB" id="A0A1D3TDJ7"/>
<dbReference type="RefSeq" id="XP_028863983.1">
    <property type="nucleotide sequence ID" value="XM_029007612.1"/>
</dbReference>
<dbReference type="Proteomes" id="UP000219813">
    <property type="component" value="Chromosome 13"/>
</dbReference>
<feature type="transmembrane region" description="Helical" evidence="1">
    <location>
        <begin position="163"/>
        <end position="182"/>
    </location>
</feature>
<keyword evidence="1" id="KW-0472">Membrane</keyword>